<feature type="domain" description="DFDF" evidence="5">
    <location>
        <begin position="693"/>
        <end position="729"/>
    </location>
</feature>
<name>A0A8J6HG69_TENMO</name>
<dbReference type="InterPro" id="IPR011990">
    <property type="entry name" value="TPR-like_helical_dom_sf"/>
</dbReference>
<dbReference type="PROSITE" id="PS50127">
    <property type="entry name" value="UBC_2"/>
    <property type="match status" value="1"/>
</dbReference>
<dbReference type="Gene3D" id="1.25.40.10">
    <property type="entry name" value="Tetratricopeptide repeat domain"/>
    <property type="match status" value="1"/>
</dbReference>
<dbReference type="SUPFAM" id="SSF54495">
    <property type="entry name" value="UBC-like"/>
    <property type="match status" value="1"/>
</dbReference>
<dbReference type="InterPro" id="IPR019050">
    <property type="entry name" value="FDF_dom"/>
</dbReference>
<comment type="caution">
    <text evidence="8">The sequence shown here is derived from an EMBL/GenBank/DDBJ whole genome shotgun (WGS) entry which is preliminary data.</text>
</comment>
<reference evidence="8" key="2">
    <citation type="submission" date="2021-08" db="EMBL/GenBank/DDBJ databases">
        <authorList>
            <person name="Eriksson T."/>
        </authorList>
    </citation>
    <scope>NUCLEOTIDE SEQUENCE</scope>
    <source>
        <strain evidence="8">Stoneville</strain>
        <tissue evidence="8">Whole head</tissue>
    </source>
</reference>
<dbReference type="SMART" id="SM00212">
    <property type="entry name" value="UBCc"/>
    <property type="match status" value="1"/>
</dbReference>
<evidence type="ECO:0000259" key="5">
    <source>
        <dbReference type="PROSITE" id="PS51512"/>
    </source>
</evidence>
<evidence type="ECO:0000256" key="3">
    <source>
        <dbReference type="SAM" id="MobiDB-lite"/>
    </source>
</evidence>
<evidence type="ECO:0008006" key="10">
    <source>
        <dbReference type="Google" id="ProtNLM"/>
    </source>
</evidence>
<dbReference type="Pfam" id="PF12701">
    <property type="entry name" value="LSM14"/>
    <property type="match status" value="1"/>
</dbReference>
<sequence>MALDAKQREFIEDVKNDERNNALKQMDIWKKNHQQQKVANKCKVKGYRIREEVQPSAPAKPQVPPPRTSRIVNVSFTPREFPTPCRESRLEEENEWLRKQAEARRSVGFLSEDLRPEEHNPQFLKSKGDEFLKSRNFLAAISAYSFGIKLSDKFPDLYVGRAEAHLALGNYNKTVQDATTALDLMKPEVPSNLTERALCIGRRGIALIKLGLINEGIVVPRNFRLLEELEAGQKGVSDGTISWGLENDDDMTLTHWMGMIIGPPRTPYENRMYSVKIECGQRYPDDAPTAKFISRINMNCINSSTGVVSPSGQQTGSSVSEMAERLHYQNSAAGVASINDIEREHETYTTSRGQLFLALAPSQHVPHTLCCQLPSDDLSEMSAGMPELGSKISLISKADIRYEGRLFTVDPKECTIALASVRSFGTEDRDTPYPVPAQNQVYDYILFRGSDIKDIRVVNNVTQPLNDPAIMQLSVPPSLGQQQFQNHPMLGHMGPQMGQFASGYGAMGTMAGLSGGLVPGMGMSRDPRGLAGNKPNELIIPGTEQSQVLSPAVEPPRPSDHDIIGGGSRSTTPASLGSRKSPTNDQGVQAGGSGKRDDKKTVKPIQPPGQRNQQRKSASQERRNSRGDGQQDHQRNQNRQTMNRNHNQGPQGSHHNQQGNQQRGGWTSRGPMRQRGRPRGGFKPNQGQPTQGNKAKNTLKFENDYDFEQANTEFEELRSQLAKVKIEETSKTEVNGDIDKKDDSGNETGAGENEPEEEHEVFYDKSKSFFDKISCEAVERAKGKSQRTDWRTEQDVEVLEEWVIEVDTAADLGHNNAETNKAIDPDNQTISRDRATFNILQHLWLPQQWISNFFLNVGEAMLPDCGRPFHSTLSLVSVKAW</sequence>
<evidence type="ECO:0000259" key="7">
    <source>
        <dbReference type="PROSITE" id="PS52002"/>
    </source>
</evidence>
<comment type="similarity">
    <text evidence="1">Belongs to the LSM14 family.</text>
</comment>
<evidence type="ECO:0000256" key="1">
    <source>
        <dbReference type="ARBA" id="ARBA00010415"/>
    </source>
</evidence>
<dbReference type="Gene3D" id="2.30.30.100">
    <property type="match status" value="1"/>
</dbReference>
<dbReference type="GO" id="GO:0033962">
    <property type="term" value="P:P-body assembly"/>
    <property type="evidence" value="ECO:0007669"/>
    <property type="project" value="TreeGrafter"/>
</dbReference>
<dbReference type="AlphaFoldDB" id="A0A8J6HG69"/>
<feature type="compositionally biased region" description="Basic and acidic residues" evidence="3">
    <location>
        <begin position="618"/>
        <end position="635"/>
    </location>
</feature>
<dbReference type="SUPFAM" id="SSF50182">
    <property type="entry name" value="Sm-like ribonucleoproteins"/>
    <property type="match status" value="1"/>
</dbReference>
<dbReference type="InterPro" id="IPR047575">
    <property type="entry name" value="Sm"/>
</dbReference>
<dbReference type="Pfam" id="PF09532">
    <property type="entry name" value="FDF"/>
    <property type="match status" value="1"/>
</dbReference>
<dbReference type="SUPFAM" id="SSF48452">
    <property type="entry name" value="TPR-like"/>
    <property type="match status" value="1"/>
</dbReference>
<feature type="compositionally biased region" description="Polar residues" evidence="3">
    <location>
        <begin position="685"/>
        <end position="696"/>
    </location>
</feature>
<dbReference type="CDD" id="cd01736">
    <property type="entry name" value="LSm14_N"/>
    <property type="match status" value="1"/>
</dbReference>
<dbReference type="PANTHER" id="PTHR13586:SF0">
    <property type="entry name" value="TRAILER HITCH, ISOFORM H"/>
    <property type="match status" value="1"/>
</dbReference>
<protein>
    <recommendedName>
        <fullName evidence="10">Lsm14-like N-terminal domain-containing protein</fullName>
    </recommendedName>
</protein>
<evidence type="ECO:0000259" key="6">
    <source>
        <dbReference type="PROSITE" id="PS51513"/>
    </source>
</evidence>
<feature type="compositionally biased region" description="Polar residues" evidence="3">
    <location>
        <begin position="569"/>
        <end position="587"/>
    </location>
</feature>
<feature type="region of interest" description="Disordered" evidence="3">
    <location>
        <begin position="728"/>
        <end position="761"/>
    </location>
</feature>
<keyword evidence="9" id="KW-1185">Reference proteome</keyword>
<proteinExistence type="inferred from homology"/>
<dbReference type="GO" id="GO:0003729">
    <property type="term" value="F:mRNA binding"/>
    <property type="evidence" value="ECO:0007669"/>
    <property type="project" value="TreeGrafter"/>
</dbReference>
<dbReference type="PROSITE" id="PS52002">
    <property type="entry name" value="SM"/>
    <property type="match status" value="1"/>
</dbReference>
<feature type="short sequence motif" description="FFD box" evidence="2">
    <location>
        <begin position="761"/>
        <end position="777"/>
    </location>
</feature>
<dbReference type="InterPro" id="IPR025762">
    <property type="entry name" value="DFDF"/>
</dbReference>
<dbReference type="SMART" id="SM01199">
    <property type="entry name" value="FDF"/>
    <property type="match status" value="1"/>
</dbReference>
<dbReference type="PROSITE" id="PS51513">
    <property type="entry name" value="FFD"/>
    <property type="match status" value="1"/>
</dbReference>
<dbReference type="SMART" id="SM01271">
    <property type="entry name" value="LSM14"/>
    <property type="match status" value="1"/>
</dbReference>
<dbReference type="InterPro" id="IPR025609">
    <property type="entry name" value="Lsm14-like_N"/>
</dbReference>
<evidence type="ECO:0000313" key="9">
    <source>
        <dbReference type="Proteomes" id="UP000719412"/>
    </source>
</evidence>
<dbReference type="Pfam" id="PF00179">
    <property type="entry name" value="UQ_con"/>
    <property type="match status" value="1"/>
</dbReference>
<evidence type="ECO:0000256" key="2">
    <source>
        <dbReference type="PROSITE-ProRule" id="PRU00846"/>
    </source>
</evidence>
<dbReference type="InterPro" id="IPR025761">
    <property type="entry name" value="FFD_box"/>
</dbReference>
<feature type="domain" description="FFD box profile" evidence="6">
    <location>
        <begin position="761"/>
        <end position="777"/>
    </location>
</feature>
<feature type="domain" description="Sm" evidence="7">
    <location>
        <begin position="379"/>
        <end position="461"/>
    </location>
</feature>
<dbReference type="GO" id="GO:0000932">
    <property type="term" value="C:P-body"/>
    <property type="evidence" value="ECO:0007669"/>
    <property type="project" value="TreeGrafter"/>
</dbReference>
<dbReference type="InterPro" id="IPR010920">
    <property type="entry name" value="LSM_dom_sf"/>
</dbReference>
<feature type="region of interest" description="Disordered" evidence="3">
    <location>
        <begin position="518"/>
        <end position="707"/>
    </location>
</feature>
<feature type="domain" description="UBC core" evidence="4">
    <location>
        <begin position="220"/>
        <end position="377"/>
    </location>
</feature>
<evidence type="ECO:0000259" key="4">
    <source>
        <dbReference type="PROSITE" id="PS50127"/>
    </source>
</evidence>
<accession>A0A8J6HG69</accession>
<dbReference type="Proteomes" id="UP000719412">
    <property type="component" value="Unassembled WGS sequence"/>
</dbReference>
<dbReference type="PANTHER" id="PTHR13586">
    <property type="entry name" value="SCD6 PROTEIN-RELATED"/>
    <property type="match status" value="1"/>
</dbReference>
<dbReference type="InterPro" id="IPR000608">
    <property type="entry name" value="UBC"/>
</dbReference>
<dbReference type="GO" id="GO:0034063">
    <property type="term" value="P:stress granule assembly"/>
    <property type="evidence" value="ECO:0007669"/>
    <property type="project" value="TreeGrafter"/>
</dbReference>
<gene>
    <name evidence="8" type="ORF">GEV33_009225</name>
</gene>
<dbReference type="CDD" id="cd23807">
    <property type="entry name" value="UEV_UBE2V"/>
    <property type="match status" value="1"/>
</dbReference>
<feature type="compositionally biased region" description="Low complexity" evidence="3">
    <location>
        <begin position="637"/>
        <end position="671"/>
    </location>
</feature>
<reference evidence="8" key="1">
    <citation type="journal article" date="2020" name="J Insects Food Feed">
        <title>The yellow mealworm (Tenebrio molitor) genome: a resource for the emerging insects as food and feed industry.</title>
        <authorList>
            <person name="Eriksson T."/>
            <person name="Andere A."/>
            <person name="Kelstrup H."/>
            <person name="Emery V."/>
            <person name="Picard C."/>
        </authorList>
    </citation>
    <scope>NUCLEOTIDE SEQUENCE</scope>
    <source>
        <strain evidence="8">Stoneville</strain>
        <tissue evidence="8">Whole head</tissue>
    </source>
</reference>
<dbReference type="EMBL" id="JABDTM020025159">
    <property type="protein sequence ID" value="KAH0813566.1"/>
    <property type="molecule type" value="Genomic_DNA"/>
</dbReference>
<dbReference type="Gene3D" id="3.10.110.10">
    <property type="entry name" value="Ubiquitin Conjugating Enzyme"/>
    <property type="match status" value="1"/>
</dbReference>
<dbReference type="PROSITE" id="PS51512">
    <property type="entry name" value="DFDF"/>
    <property type="match status" value="1"/>
</dbReference>
<evidence type="ECO:0000313" key="8">
    <source>
        <dbReference type="EMBL" id="KAH0813566.1"/>
    </source>
</evidence>
<organism evidence="8 9">
    <name type="scientific">Tenebrio molitor</name>
    <name type="common">Yellow mealworm beetle</name>
    <dbReference type="NCBI Taxonomy" id="7067"/>
    <lineage>
        <taxon>Eukaryota</taxon>
        <taxon>Metazoa</taxon>
        <taxon>Ecdysozoa</taxon>
        <taxon>Arthropoda</taxon>
        <taxon>Hexapoda</taxon>
        <taxon>Insecta</taxon>
        <taxon>Pterygota</taxon>
        <taxon>Neoptera</taxon>
        <taxon>Endopterygota</taxon>
        <taxon>Coleoptera</taxon>
        <taxon>Polyphaga</taxon>
        <taxon>Cucujiformia</taxon>
        <taxon>Tenebrionidae</taxon>
        <taxon>Tenebrio</taxon>
    </lineage>
</organism>
<dbReference type="InterPro" id="IPR016135">
    <property type="entry name" value="UBQ-conjugating_enzyme/RWD"/>
</dbReference>